<dbReference type="KEGG" id="ppn:Palpr_0422"/>
<dbReference type="Pfam" id="PF00149">
    <property type="entry name" value="Metallophos"/>
    <property type="match status" value="1"/>
</dbReference>
<dbReference type="PANTHER" id="PTHR37844">
    <property type="entry name" value="SER/THR PROTEIN PHOSPHATASE SUPERFAMILY (AFU_ORTHOLOGUE AFUA_1G14840)"/>
    <property type="match status" value="1"/>
</dbReference>
<dbReference type="InterPro" id="IPR029052">
    <property type="entry name" value="Metallo-depent_PP-like"/>
</dbReference>
<accession>E4T1I8</accession>
<proteinExistence type="predicted"/>
<reference key="1">
    <citation type="submission" date="2010-11" db="EMBL/GenBank/DDBJ databases">
        <title>The complete genome of Paludibacter propionicigenes DSM 17365.</title>
        <authorList>
            <consortium name="US DOE Joint Genome Institute (JGI-PGF)"/>
            <person name="Lucas S."/>
            <person name="Copeland A."/>
            <person name="Lapidus A."/>
            <person name="Bruce D."/>
            <person name="Goodwin L."/>
            <person name="Pitluck S."/>
            <person name="Kyrpides N."/>
            <person name="Mavromatis K."/>
            <person name="Ivanova N."/>
            <person name="Munk A.C."/>
            <person name="Brettin T."/>
            <person name="Detter J.C."/>
            <person name="Han C."/>
            <person name="Tapia R."/>
            <person name="Land M."/>
            <person name="Hauser L."/>
            <person name="Markowitz V."/>
            <person name="Cheng J.-F."/>
            <person name="Hugenholtz P."/>
            <person name="Woyke T."/>
            <person name="Wu D."/>
            <person name="Gronow S."/>
            <person name="Wellnitz S."/>
            <person name="Brambilla E."/>
            <person name="Klenk H.-P."/>
            <person name="Eisen J.A."/>
        </authorList>
    </citation>
    <scope>NUCLEOTIDE SEQUENCE</scope>
    <source>
        <strain>WB4</strain>
    </source>
</reference>
<organism evidence="2 3">
    <name type="scientific">Paludibacter propionicigenes (strain DSM 17365 / JCM 13257 / WB4)</name>
    <dbReference type="NCBI Taxonomy" id="694427"/>
    <lineage>
        <taxon>Bacteria</taxon>
        <taxon>Pseudomonadati</taxon>
        <taxon>Bacteroidota</taxon>
        <taxon>Bacteroidia</taxon>
        <taxon>Bacteroidales</taxon>
        <taxon>Paludibacteraceae</taxon>
        <taxon>Paludibacter</taxon>
    </lineage>
</organism>
<dbReference type="Gene3D" id="3.60.21.10">
    <property type="match status" value="1"/>
</dbReference>
<gene>
    <name evidence="2" type="ordered locus">Palpr_0422</name>
</gene>
<dbReference type="HOGENOM" id="CLU_060372_3_1_10"/>
<evidence type="ECO:0000259" key="1">
    <source>
        <dbReference type="Pfam" id="PF00149"/>
    </source>
</evidence>
<name>E4T1I8_PALPW</name>
<dbReference type="SUPFAM" id="SSF56300">
    <property type="entry name" value="Metallo-dependent phosphatases"/>
    <property type="match status" value="1"/>
</dbReference>
<evidence type="ECO:0000313" key="2">
    <source>
        <dbReference type="EMBL" id="ADQ78582.1"/>
    </source>
</evidence>
<dbReference type="GO" id="GO:0016787">
    <property type="term" value="F:hydrolase activity"/>
    <property type="evidence" value="ECO:0007669"/>
    <property type="project" value="InterPro"/>
</dbReference>
<dbReference type="AlphaFoldDB" id="E4T1I8"/>
<dbReference type="Proteomes" id="UP000008718">
    <property type="component" value="Chromosome"/>
</dbReference>
<dbReference type="InterPro" id="IPR004843">
    <property type="entry name" value="Calcineurin-like_PHP"/>
</dbReference>
<keyword evidence="3" id="KW-1185">Reference proteome</keyword>
<dbReference type="STRING" id="694427.Palpr_0422"/>
<dbReference type="EMBL" id="CP002345">
    <property type="protein sequence ID" value="ADQ78582.1"/>
    <property type="molecule type" value="Genomic_DNA"/>
</dbReference>
<dbReference type="OrthoDB" id="356681at2"/>
<dbReference type="eggNOG" id="COG1409">
    <property type="taxonomic scope" value="Bacteria"/>
</dbReference>
<feature type="domain" description="Calcineurin-like phosphoesterase" evidence="1">
    <location>
        <begin position="7"/>
        <end position="216"/>
    </location>
</feature>
<protein>
    <submittedName>
        <fullName evidence="2">Metallophosphoesterase</fullName>
    </submittedName>
</protein>
<sequence length="252" mass="29171">MIIQYASDLHLEFKENKVFLNANPLQVLGDILLLAGDIVPFKLLEQHKDFFSFLSDSFSATYWVPGNHEYYHFNIATKCGVVNERILSNVFLVNNTSVMHDDVKFIFSTLWSKISPAMEYQIQRAMNDFYVIKYRGYPLSIAQYNQLHADSLAFLKEELTLETSTKNVVVTHHVPTYKNYPEKYKDSIINEAFAVELFDLIESTAPDYWIYGHTHGNTTDFEIGKTQLLTNQLGYVKYGEELGFSTDRKFIL</sequence>
<evidence type="ECO:0000313" key="3">
    <source>
        <dbReference type="Proteomes" id="UP000008718"/>
    </source>
</evidence>
<reference evidence="2 3" key="2">
    <citation type="journal article" date="2011" name="Stand. Genomic Sci.">
        <title>Complete genome sequence of Paludibacter propionicigenes type strain (WB4).</title>
        <authorList>
            <person name="Gronow S."/>
            <person name="Munk C."/>
            <person name="Lapidus A."/>
            <person name="Nolan M."/>
            <person name="Lucas S."/>
            <person name="Hammon N."/>
            <person name="Deshpande S."/>
            <person name="Cheng J.F."/>
            <person name="Tapia R."/>
            <person name="Han C."/>
            <person name="Goodwin L."/>
            <person name="Pitluck S."/>
            <person name="Liolios K."/>
            <person name="Ivanova N."/>
            <person name="Mavromatis K."/>
            <person name="Mikhailova N."/>
            <person name="Pati A."/>
            <person name="Chen A."/>
            <person name="Palaniappan K."/>
            <person name="Land M."/>
            <person name="Hauser L."/>
            <person name="Chang Y.J."/>
            <person name="Jeffries C.D."/>
            <person name="Brambilla E."/>
            <person name="Rohde M."/>
            <person name="Goker M."/>
            <person name="Detter J.C."/>
            <person name="Woyke T."/>
            <person name="Bristow J."/>
            <person name="Eisen J.A."/>
            <person name="Markowitz V."/>
            <person name="Hugenholtz P."/>
            <person name="Kyrpides N.C."/>
            <person name="Klenk H.P."/>
        </authorList>
    </citation>
    <scope>NUCLEOTIDE SEQUENCE [LARGE SCALE GENOMIC DNA]</scope>
    <source>
        <strain evidence="3">DSM 17365 / JCM 13257 / WB4</strain>
    </source>
</reference>
<dbReference type="PANTHER" id="PTHR37844:SF1">
    <property type="entry name" value="CALCINEURIN-LIKE PHOSPHOESTERASE DOMAIN-CONTAINING PROTEIN"/>
    <property type="match status" value="1"/>
</dbReference>